<protein>
    <recommendedName>
        <fullName evidence="4">Fe2OG dioxygenase domain-containing protein</fullName>
    </recommendedName>
</protein>
<dbReference type="InterPro" id="IPR044861">
    <property type="entry name" value="IPNS-like_FE2OG_OXY"/>
</dbReference>
<dbReference type="Gene3D" id="2.60.120.330">
    <property type="entry name" value="B-lactam Antibiotic, Isopenicillin N Synthase, Chain"/>
    <property type="match status" value="3"/>
</dbReference>
<keyword evidence="2" id="KW-0847">Vitamin C</keyword>
<feature type="non-terminal residue" evidence="5">
    <location>
        <position position="1"/>
    </location>
</feature>
<organism evidence="5 6">
    <name type="scientific">Solanum commersonii</name>
    <name type="common">Commerson's wild potato</name>
    <name type="synonym">Commerson's nightshade</name>
    <dbReference type="NCBI Taxonomy" id="4109"/>
    <lineage>
        <taxon>Eukaryota</taxon>
        <taxon>Viridiplantae</taxon>
        <taxon>Streptophyta</taxon>
        <taxon>Embryophyta</taxon>
        <taxon>Tracheophyta</taxon>
        <taxon>Spermatophyta</taxon>
        <taxon>Magnoliopsida</taxon>
        <taxon>eudicotyledons</taxon>
        <taxon>Gunneridae</taxon>
        <taxon>Pentapetalae</taxon>
        <taxon>asterids</taxon>
        <taxon>lamiids</taxon>
        <taxon>Solanales</taxon>
        <taxon>Solanaceae</taxon>
        <taxon>Solanoideae</taxon>
        <taxon>Solaneae</taxon>
        <taxon>Solanum</taxon>
    </lineage>
</organism>
<dbReference type="EMBL" id="JACXVP010000006">
    <property type="protein sequence ID" value="KAG5602038.1"/>
    <property type="molecule type" value="Genomic_DNA"/>
</dbReference>
<comment type="caution">
    <text evidence="5">The sequence shown here is derived from an EMBL/GenBank/DDBJ whole genome shotgun (WGS) entry which is preliminary data.</text>
</comment>
<dbReference type="InterPro" id="IPR050231">
    <property type="entry name" value="Iron_ascorbate_oxido_reductase"/>
</dbReference>
<dbReference type="InterPro" id="IPR027443">
    <property type="entry name" value="IPNS-like_sf"/>
</dbReference>
<accession>A0A9J5YT09</accession>
<dbReference type="GO" id="GO:0016706">
    <property type="term" value="F:2-oxoglutarate-dependent dioxygenase activity"/>
    <property type="evidence" value="ECO:0007669"/>
    <property type="project" value="UniProtKB-ARBA"/>
</dbReference>
<evidence type="ECO:0000313" key="6">
    <source>
        <dbReference type="Proteomes" id="UP000824120"/>
    </source>
</evidence>
<feature type="domain" description="Fe2OG dioxygenase" evidence="4">
    <location>
        <begin position="152"/>
        <end position="260"/>
    </location>
</feature>
<dbReference type="GO" id="GO:0031418">
    <property type="term" value="F:L-ascorbic acid binding"/>
    <property type="evidence" value="ECO:0007669"/>
    <property type="project" value="UniProtKB-KW"/>
</dbReference>
<keyword evidence="3" id="KW-0408">Iron</keyword>
<evidence type="ECO:0000256" key="2">
    <source>
        <dbReference type="ARBA" id="ARBA00022896"/>
    </source>
</evidence>
<gene>
    <name evidence="5" type="ORF">H5410_033408</name>
</gene>
<dbReference type="Pfam" id="PF14226">
    <property type="entry name" value="DIOX_N"/>
    <property type="match status" value="2"/>
</dbReference>
<dbReference type="GO" id="GO:0046872">
    <property type="term" value="F:metal ion binding"/>
    <property type="evidence" value="ECO:0007669"/>
    <property type="project" value="UniProtKB-KW"/>
</dbReference>
<feature type="domain" description="Fe2OG dioxygenase" evidence="4">
    <location>
        <begin position="436"/>
        <end position="511"/>
    </location>
</feature>
<dbReference type="SUPFAM" id="SSF51197">
    <property type="entry name" value="Clavaminate synthase-like"/>
    <property type="match status" value="2"/>
</dbReference>
<evidence type="ECO:0000313" key="5">
    <source>
        <dbReference type="EMBL" id="KAG5602038.1"/>
    </source>
</evidence>
<dbReference type="InterPro" id="IPR005123">
    <property type="entry name" value="Oxoglu/Fe-dep_dioxygenase_dom"/>
</dbReference>
<dbReference type="InterPro" id="IPR026992">
    <property type="entry name" value="DIOX_N"/>
</dbReference>
<evidence type="ECO:0000256" key="1">
    <source>
        <dbReference type="ARBA" id="ARBA00022723"/>
    </source>
</evidence>
<dbReference type="PANTHER" id="PTHR47990">
    <property type="entry name" value="2-OXOGLUTARATE (2OG) AND FE(II)-DEPENDENT OXYGENASE SUPERFAMILY PROTEIN-RELATED"/>
    <property type="match status" value="1"/>
</dbReference>
<name>A0A9J5YT09_SOLCO</name>
<sequence length="511" mass="58685">MGSLTTPPKLLVVDFNNEELRPGTTTWESTCKEIRHAFENHGCFIALYDKISPQLQKSIFQDNSQQLFELPLEKKVLNISEKPYHGYVGQISFLPNHEAFGIDYATTSQGIQTFSNLIESSLMFSKIVAELDNKVVRMLFESYGIVKNCESYLESTTYLLRYLKYNTPKTKETSMVFPPHTDKTFTTILYQNHISGLEVQTRDLQWITLEFPPSSFVVMAGEALRGWSNDKVLTPIHKVIMDINGSETRYTMGLFTFLKDDKIIEVAEELIDEEHPLKFKPFVHLDLIKFFDTEQGRRSQNLVEDFCENMNSKNIKLPKIDSSQEDLKPHTLVWNQVKSQVHKALVEYGCFEAFFDKIPIHLRKSIFESAQELFDLPSQTKLKSIITKAFNGYVGFYHPSIPLYESMGIDDANIPHKAEKFTQILWPQGNTYFCKTIQSYLELLSELDQTYKTPQSGENEMGLSSHTDKSNITILYQNQVNGLQVLTKDGQWINVDPTPDTFIVLIGDSLH</sequence>
<dbReference type="Proteomes" id="UP000824120">
    <property type="component" value="Chromosome 6"/>
</dbReference>
<dbReference type="PROSITE" id="PS51471">
    <property type="entry name" value="FE2OG_OXY"/>
    <property type="match status" value="2"/>
</dbReference>
<keyword evidence="1" id="KW-0479">Metal-binding</keyword>
<dbReference type="Pfam" id="PF03171">
    <property type="entry name" value="2OG-FeII_Oxy"/>
    <property type="match status" value="2"/>
</dbReference>
<dbReference type="GO" id="GO:0002238">
    <property type="term" value="P:response to molecule of fungal origin"/>
    <property type="evidence" value="ECO:0007669"/>
    <property type="project" value="UniProtKB-ARBA"/>
</dbReference>
<evidence type="ECO:0000259" key="4">
    <source>
        <dbReference type="PROSITE" id="PS51471"/>
    </source>
</evidence>
<dbReference type="GO" id="GO:0009805">
    <property type="term" value="P:coumarin biosynthetic process"/>
    <property type="evidence" value="ECO:0007669"/>
    <property type="project" value="UniProtKB-ARBA"/>
</dbReference>
<evidence type="ECO:0000256" key="3">
    <source>
        <dbReference type="ARBA" id="ARBA00023004"/>
    </source>
</evidence>
<proteinExistence type="predicted"/>
<dbReference type="AlphaFoldDB" id="A0A9J5YT09"/>
<dbReference type="OrthoDB" id="288590at2759"/>
<keyword evidence="6" id="KW-1185">Reference proteome</keyword>
<reference evidence="5 6" key="1">
    <citation type="submission" date="2020-09" db="EMBL/GenBank/DDBJ databases">
        <title>De no assembly of potato wild relative species, Solanum commersonii.</title>
        <authorList>
            <person name="Cho K."/>
        </authorList>
    </citation>
    <scope>NUCLEOTIDE SEQUENCE [LARGE SCALE GENOMIC DNA]</scope>
    <source>
        <strain evidence="5">LZ3.2</strain>
        <tissue evidence="5">Leaf</tissue>
    </source>
</reference>